<dbReference type="PANTHER" id="PTHR31616:SF0">
    <property type="entry name" value="GLUCAN 1,4-ALPHA-GLUCOSIDASE"/>
    <property type="match status" value="1"/>
</dbReference>
<dbReference type="SUPFAM" id="SSF48208">
    <property type="entry name" value="Six-hairpin glycosidases"/>
    <property type="match status" value="1"/>
</dbReference>
<feature type="domain" description="Trehalase-like N-terminal" evidence="4">
    <location>
        <begin position="5"/>
        <end position="172"/>
    </location>
</feature>
<evidence type="ECO:0000259" key="3">
    <source>
        <dbReference type="Pfam" id="PF00723"/>
    </source>
</evidence>
<feature type="domain" description="GH15-like" evidence="3">
    <location>
        <begin position="226"/>
        <end position="589"/>
    </location>
</feature>
<proteinExistence type="inferred from homology"/>
<comment type="caution">
    <text evidence="5">The sequence shown here is derived from an EMBL/GenBank/DDBJ whole genome shotgun (WGS) entry which is preliminary data.</text>
</comment>
<name>A0ABD5RPM7_9EURY</name>
<dbReference type="AlphaFoldDB" id="A0ABD5RPM7"/>
<dbReference type="InterPro" id="IPR045582">
    <property type="entry name" value="Trehalase-like_N"/>
</dbReference>
<feature type="region of interest" description="Disordered" evidence="2">
    <location>
        <begin position="605"/>
        <end position="634"/>
    </location>
</feature>
<keyword evidence="5" id="KW-0378">Hydrolase</keyword>
<evidence type="ECO:0000259" key="4">
    <source>
        <dbReference type="Pfam" id="PF19291"/>
    </source>
</evidence>
<dbReference type="Pfam" id="PF00723">
    <property type="entry name" value="Glyco_hydro_15"/>
    <property type="match status" value="1"/>
</dbReference>
<dbReference type="Gene3D" id="1.50.10.10">
    <property type="match status" value="1"/>
</dbReference>
<gene>
    <name evidence="5" type="ORF">ACFPYI_13155</name>
</gene>
<dbReference type="InterPro" id="IPR008928">
    <property type="entry name" value="6-hairpin_glycosidase_sf"/>
</dbReference>
<accession>A0ABD5RPM7</accession>
<dbReference type="InterPro" id="IPR012341">
    <property type="entry name" value="6hp_glycosidase-like_sf"/>
</dbReference>
<dbReference type="PANTHER" id="PTHR31616">
    <property type="entry name" value="TREHALASE"/>
    <property type="match status" value="1"/>
</dbReference>
<dbReference type="Proteomes" id="UP001596099">
    <property type="component" value="Unassembled WGS sequence"/>
</dbReference>
<dbReference type="EMBL" id="JBHSQH010000001">
    <property type="protein sequence ID" value="MFC5972283.1"/>
    <property type="molecule type" value="Genomic_DNA"/>
</dbReference>
<dbReference type="Pfam" id="PF19291">
    <property type="entry name" value="TREH_N"/>
    <property type="match status" value="1"/>
</dbReference>
<dbReference type="RefSeq" id="WP_247415427.1">
    <property type="nucleotide sequence ID" value="NZ_JALLGW010000001.1"/>
</dbReference>
<dbReference type="InterPro" id="IPR011613">
    <property type="entry name" value="GH15-like"/>
</dbReference>
<comment type="similarity">
    <text evidence="1">Belongs to the glycosyl hydrolase 15 family.</text>
</comment>
<evidence type="ECO:0000256" key="2">
    <source>
        <dbReference type="SAM" id="MobiDB-lite"/>
    </source>
</evidence>
<feature type="compositionally biased region" description="Basic and acidic residues" evidence="2">
    <location>
        <begin position="624"/>
        <end position="634"/>
    </location>
</feature>
<evidence type="ECO:0000313" key="6">
    <source>
        <dbReference type="Proteomes" id="UP001596099"/>
    </source>
</evidence>
<protein>
    <submittedName>
        <fullName evidence="5">Glycoside hydrolase family 15 protein</fullName>
    </submittedName>
</protein>
<dbReference type="GO" id="GO:0004553">
    <property type="term" value="F:hydrolase activity, hydrolyzing O-glycosyl compounds"/>
    <property type="evidence" value="ECO:0007669"/>
    <property type="project" value="UniProtKB-ARBA"/>
</dbReference>
<keyword evidence="6" id="KW-1185">Reference proteome</keyword>
<reference evidence="5 6" key="1">
    <citation type="journal article" date="2019" name="Int. J. Syst. Evol. Microbiol.">
        <title>The Global Catalogue of Microorganisms (GCM) 10K type strain sequencing project: providing services to taxonomists for standard genome sequencing and annotation.</title>
        <authorList>
            <consortium name="The Broad Institute Genomics Platform"/>
            <consortium name="The Broad Institute Genome Sequencing Center for Infectious Disease"/>
            <person name="Wu L."/>
            <person name="Ma J."/>
        </authorList>
    </citation>
    <scope>NUCLEOTIDE SEQUENCE [LARGE SCALE GENOMIC DNA]</scope>
    <source>
        <strain evidence="5 6">CGMCC 1.12543</strain>
    </source>
</reference>
<evidence type="ECO:0000256" key="1">
    <source>
        <dbReference type="ARBA" id="ARBA00006188"/>
    </source>
</evidence>
<organism evidence="5 6">
    <name type="scientific">Halomarina salina</name>
    <dbReference type="NCBI Taxonomy" id="1872699"/>
    <lineage>
        <taxon>Archaea</taxon>
        <taxon>Methanobacteriati</taxon>
        <taxon>Methanobacteriota</taxon>
        <taxon>Stenosarchaea group</taxon>
        <taxon>Halobacteria</taxon>
        <taxon>Halobacteriales</taxon>
        <taxon>Natronomonadaceae</taxon>
        <taxon>Halomarina</taxon>
    </lineage>
</organism>
<evidence type="ECO:0000313" key="5">
    <source>
        <dbReference type="EMBL" id="MFC5972283.1"/>
    </source>
</evidence>
<sequence length="634" mass="71258">MDEFRPLEEYGLIGNLETCALVGQDGAVDWCCLPYIDSPSVFADILDPDEGGRFSVTPSGEFEATQQYMERTNVLQTTFETESGTVTLTDFMPVIEERENEEPQRRGIYRQVACTEGTVELDVEFSPRFDFARAETTVESIEEGAFASGDDRRLFLSSPVDLDTDGDGATATFSLDAHESAWFTLGYMMHTPDDDENCEALLDRTVDYWREWAHSCDESECLFGGVGHDHVVRSELVLKLLYYRETGAMVAAPTTSLPEDPGGVRNWDYRYSWIRDGSVTVRALTGLGHVEEATGFVDRFLEHSREGDTAEVQPLYGVEGEIDLEEEHLDHFRGYLDSQPVRVGNEAADQVQLDVYGDLVLAYYQRFWSDGGEISDENWESLSGIADYVSEHWDDEGAGIWELRGEPRQLVHSKVMCWIALDRILDLADRTGRDGPLDEWRDAHEAIRSSVLEHGYDEEVGAFTQSYEGTEMDATGLLIALSGILPFDDERVVSTVETVQEQLANDDGLVYRYEDDDLEGDEARFVFCSFWLVNALVAIGRTDEAWTVFENILDYASPLGLIAEEIDAENDRQLGNFPQGFSHIGLVNSAMYLREGDYDWANVDPLGGPTLVQEGDQEDQQGFEGKELTQESER</sequence>